<proteinExistence type="predicted"/>
<dbReference type="RefSeq" id="WP_191204922.1">
    <property type="nucleotide sequence ID" value="NZ_JACXZA010000004.1"/>
</dbReference>
<dbReference type="Proteomes" id="UP000609346">
    <property type="component" value="Unassembled WGS sequence"/>
</dbReference>
<comment type="caution">
    <text evidence="3">The sequence shown here is derived from an EMBL/GenBank/DDBJ whole genome shotgun (WGS) entry which is preliminary data.</text>
</comment>
<dbReference type="PROSITE" id="PS00134">
    <property type="entry name" value="TRYPSIN_HIS"/>
    <property type="match status" value="1"/>
</dbReference>
<dbReference type="SUPFAM" id="SSF50494">
    <property type="entry name" value="Trypsin-like serine proteases"/>
    <property type="match status" value="1"/>
</dbReference>
<organism evidence="3 4">
    <name type="scientific">Paenibacillus terricola</name>
    <dbReference type="NCBI Taxonomy" id="2763503"/>
    <lineage>
        <taxon>Bacteria</taxon>
        <taxon>Bacillati</taxon>
        <taxon>Bacillota</taxon>
        <taxon>Bacilli</taxon>
        <taxon>Bacillales</taxon>
        <taxon>Paenibacillaceae</taxon>
        <taxon>Paenibacillus</taxon>
    </lineage>
</organism>
<dbReference type="Pfam" id="PF00089">
    <property type="entry name" value="Trypsin"/>
    <property type="match status" value="1"/>
</dbReference>
<dbReference type="InterPro" id="IPR018114">
    <property type="entry name" value="TRYPSIN_HIS"/>
</dbReference>
<dbReference type="InterPro" id="IPR009003">
    <property type="entry name" value="Peptidase_S1_PA"/>
</dbReference>
<protein>
    <submittedName>
        <fullName evidence="3">Trypsin-like serine protease</fullName>
    </submittedName>
</protein>
<name>A0ABR8N0A7_9BACL</name>
<keyword evidence="4" id="KW-1185">Reference proteome</keyword>
<evidence type="ECO:0000313" key="3">
    <source>
        <dbReference type="EMBL" id="MBD3920640.1"/>
    </source>
</evidence>
<gene>
    <name evidence="3" type="ORF">H8B09_17885</name>
</gene>
<sequence length="463" mass="51005">MKRILLLTILLSTALYVSGWHTPATQASDEAEAKRNYQKTVDFQQEVIPVMESIFKEQFPEKVSINDGEYVDGINSDAFDEITDYYFDNDNPNNPKVVFVVAKEDRDEMKTLRKALEEKLGYKVKFIKAKKGIKEFRNLQDQVSGYLDVIYKGGYSVGYNIKTQTIDVEADLDNQQIQLLTNRFGSDLLSITKTVNLPVTTAARDYPFLNIGGGQEIKPDIDGANTYVLCSSGYIAYKDNQAYMVTAGHCIKKPVAGGSTYEVIEGNSSDGYRTLGYQHWSGYNSTTKYDFGLIRLTDLSMQVTSRFYTNNSGTGAIDGQLQPYLTIGSTGIKVGLAINKSGRTTGITGGTISKTDTTVSYGIESFSVKVLEADLRSGYGKLIDGMYTAVAGSGDSGSTVYRASDYALVGVQSGITTDYTDANNYNYGDNMFVSPAWYANSVLGSTFYQYNKTYDTPVSQMQG</sequence>
<reference evidence="3 4" key="1">
    <citation type="submission" date="2020-09" db="EMBL/GenBank/DDBJ databases">
        <title>Paenibacillus sp. strain PR3 16S rRNA gene Genome sequencing and assembly.</title>
        <authorList>
            <person name="Kim J."/>
        </authorList>
    </citation>
    <scope>NUCLEOTIDE SEQUENCE [LARGE SCALE GENOMIC DNA]</scope>
    <source>
        <strain evidence="3 4">PR3</strain>
    </source>
</reference>
<keyword evidence="1" id="KW-0645">Protease</keyword>
<dbReference type="InterPro" id="IPR001254">
    <property type="entry name" value="Trypsin_dom"/>
</dbReference>
<dbReference type="Gene3D" id="2.40.10.10">
    <property type="entry name" value="Trypsin-like serine proteases"/>
    <property type="match status" value="2"/>
</dbReference>
<keyword evidence="1" id="KW-0378">Hydrolase</keyword>
<keyword evidence="1" id="KW-0720">Serine protease</keyword>
<evidence type="ECO:0000259" key="2">
    <source>
        <dbReference type="Pfam" id="PF00089"/>
    </source>
</evidence>
<dbReference type="InterPro" id="IPR043504">
    <property type="entry name" value="Peptidase_S1_PA_chymotrypsin"/>
</dbReference>
<evidence type="ECO:0000313" key="4">
    <source>
        <dbReference type="Proteomes" id="UP000609346"/>
    </source>
</evidence>
<accession>A0ABR8N0A7</accession>
<evidence type="ECO:0000256" key="1">
    <source>
        <dbReference type="ARBA" id="ARBA00022825"/>
    </source>
</evidence>
<feature type="domain" description="Peptidase S1" evidence="2">
    <location>
        <begin position="241"/>
        <end position="422"/>
    </location>
</feature>
<dbReference type="EMBL" id="JACXZA010000004">
    <property type="protein sequence ID" value="MBD3920640.1"/>
    <property type="molecule type" value="Genomic_DNA"/>
</dbReference>